<accession>A0A017TF02</accession>
<proteinExistence type="predicted"/>
<dbReference type="STRING" id="1192034.CAP_6846"/>
<name>A0A017TF02_9BACT</name>
<gene>
    <name evidence="1" type="ORF">CAP_6846</name>
</gene>
<reference evidence="1 2" key="1">
    <citation type="submission" date="2013-05" db="EMBL/GenBank/DDBJ databases">
        <title>Genome assembly of Chondromyces apiculatus DSM 436.</title>
        <authorList>
            <person name="Sharma G."/>
            <person name="Khatri I."/>
            <person name="Kaur C."/>
            <person name="Mayilraj S."/>
            <person name="Subramanian S."/>
        </authorList>
    </citation>
    <scope>NUCLEOTIDE SEQUENCE [LARGE SCALE GENOMIC DNA]</scope>
    <source>
        <strain evidence="1 2">DSM 436</strain>
    </source>
</reference>
<evidence type="ECO:0000313" key="1">
    <source>
        <dbReference type="EMBL" id="EYF07824.1"/>
    </source>
</evidence>
<dbReference type="Proteomes" id="UP000019678">
    <property type="component" value="Unassembled WGS sequence"/>
</dbReference>
<sequence length="146" mass="15914">MKTMVSTLVGNIILVLHTDALPREEEWAKYIRLLSSISEYSNARSLVFTDGGAPSTKQRQQVNAILAGRPGRAVAISHNPLIRGAITALNMFNPLVRSYPPDKLADAYAHLKLTTDEIAAIHQALKGLYAELGVRLKCAPPELQLG</sequence>
<dbReference type="EMBL" id="ASRX01000006">
    <property type="protein sequence ID" value="EYF07824.1"/>
    <property type="molecule type" value="Genomic_DNA"/>
</dbReference>
<dbReference type="AlphaFoldDB" id="A0A017TF02"/>
<evidence type="ECO:0000313" key="2">
    <source>
        <dbReference type="Proteomes" id="UP000019678"/>
    </source>
</evidence>
<keyword evidence="2" id="KW-1185">Reference proteome</keyword>
<organism evidence="1 2">
    <name type="scientific">Chondromyces apiculatus DSM 436</name>
    <dbReference type="NCBI Taxonomy" id="1192034"/>
    <lineage>
        <taxon>Bacteria</taxon>
        <taxon>Pseudomonadati</taxon>
        <taxon>Myxococcota</taxon>
        <taxon>Polyangia</taxon>
        <taxon>Polyangiales</taxon>
        <taxon>Polyangiaceae</taxon>
        <taxon>Chondromyces</taxon>
    </lineage>
</organism>
<comment type="caution">
    <text evidence="1">The sequence shown here is derived from an EMBL/GenBank/DDBJ whole genome shotgun (WGS) entry which is preliminary data.</text>
</comment>
<dbReference type="OrthoDB" id="5523087at2"/>
<dbReference type="RefSeq" id="WP_044236574.1">
    <property type="nucleotide sequence ID" value="NZ_ASRX01000006.1"/>
</dbReference>
<protein>
    <submittedName>
        <fullName evidence="1">Uncharacterized protein</fullName>
    </submittedName>
</protein>